<accession>A0A1Y5TYB5</accession>
<organism evidence="1 2">
    <name type="scientific">Roseovarius litorisediminis</name>
    <dbReference type="NCBI Taxonomy" id="1312363"/>
    <lineage>
        <taxon>Bacteria</taxon>
        <taxon>Pseudomonadati</taxon>
        <taxon>Pseudomonadota</taxon>
        <taxon>Alphaproteobacteria</taxon>
        <taxon>Rhodobacterales</taxon>
        <taxon>Roseobacteraceae</taxon>
        <taxon>Roseovarius</taxon>
    </lineage>
</organism>
<proteinExistence type="predicted"/>
<evidence type="ECO:0000313" key="2">
    <source>
        <dbReference type="Proteomes" id="UP000193827"/>
    </source>
</evidence>
<dbReference type="AlphaFoldDB" id="A0A1Y5TYB5"/>
<reference evidence="1 2" key="1">
    <citation type="submission" date="2017-03" db="EMBL/GenBank/DDBJ databases">
        <authorList>
            <person name="Afonso C.L."/>
            <person name="Miller P.J."/>
            <person name="Scott M.A."/>
            <person name="Spackman E."/>
            <person name="Goraichik I."/>
            <person name="Dimitrov K.M."/>
            <person name="Suarez D.L."/>
            <person name="Swayne D.E."/>
        </authorList>
    </citation>
    <scope>NUCLEOTIDE SEQUENCE [LARGE SCALE GENOMIC DNA]</scope>
    <source>
        <strain evidence="1 2">CECT 8287</strain>
    </source>
</reference>
<protein>
    <submittedName>
        <fullName evidence="1">Uncharacterized protein</fullName>
    </submittedName>
</protein>
<name>A0A1Y5TYB5_9RHOB</name>
<gene>
    <name evidence="1" type="ORF">PEL8287_03952</name>
</gene>
<dbReference type="Proteomes" id="UP000193827">
    <property type="component" value="Unassembled WGS sequence"/>
</dbReference>
<evidence type="ECO:0000313" key="1">
    <source>
        <dbReference type="EMBL" id="SLN71453.1"/>
    </source>
</evidence>
<sequence length="242" mass="25467">MEVGRQGGFGVLPAEDAVFRGTGNGDADVGAVFRHEDAHQGKPRGGLLELHVGRGIRHRELHLGDDLAFVQRGFKQPLEKVIRRDLAGVGHDGGRTCQSRRRVAGRGVVVGQATAEGAAIAHRRITDVASQPCQRGIGAGAGSHLGVGGGRADTKRVIVGAADAADLFNAAQADQAIRRGQPLFQGGDQGLPPAQGLAVGGIVEQFHRIGQTCRAFNLKCIHGLFLPKLGGMVFLRPCFFLL</sequence>
<keyword evidence="2" id="KW-1185">Reference proteome</keyword>
<dbReference type="EMBL" id="FWFL01000027">
    <property type="protein sequence ID" value="SLN71453.1"/>
    <property type="molecule type" value="Genomic_DNA"/>
</dbReference>